<protein>
    <submittedName>
        <fullName evidence="6">LacI family transcriptional regulator</fullName>
    </submittedName>
</protein>
<dbReference type="Pfam" id="PF13377">
    <property type="entry name" value="Peripla_BP_3"/>
    <property type="match status" value="1"/>
</dbReference>
<dbReference type="SUPFAM" id="SSF47413">
    <property type="entry name" value="lambda repressor-like DNA-binding domains"/>
    <property type="match status" value="1"/>
</dbReference>
<dbReference type="SUPFAM" id="SSF53822">
    <property type="entry name" value="Periplasmic binding protein-like I"/>
    <property type="match status" value="1"/>
</dbReference>
<dbReference type="Gene3D" id="1.10.260.40">
    <property type="entry name" value="lambda repressor-like DNA-binding domains"/>
    <property type="match status" value="1"/>
</dbReference>
<evidence type="ECO:0000256" key="1">
    <source>
        <dbReference type="ARBA" id="ARBA00022491"/>
    </source>
</evidence>
<dbReference type="Gene3D" id="3.40.50.2300">
    <property type="match status" value="2"/>
</dbReference>
<dbReference type="CDD" id="cd06267">
    <property type="entry name" value="PBP1_LacI_sugar_binding-like"/>
    <property type="match status" value="1"/>
</dbReference>
<organism evidence="6 7">
    <name type="scientific">Rhodococcus koreensis</name>
    <dbReference type="NCBI Taxonomy" id="99653"/>
    <lineage>
        <taxon>Bacteria</taxon>
        <taxon>Bacillati</taxon>
        <taxon>Actinomycetota</taxon>
        <taxon>Actinomycetes</taxon>
        <taxon>Mycobacteriales</taxon>
        <taxon>Nocardiaceae</taxon>
        <taxon>Rhodococcus</taxon>
    </lineage>
</organism>
<dbReference type="InterPro" id="IPR000843">
    <property type="entry name" value="HTH_LacI"/>
</dbReference>
<evidence type="ECO:0000313" key="6">
    <source>
        <dbReference type="EMBL" id="SEC96441.1"/>
    </source>
</evidence>
<evidence type="ECO:0000256" key="2">
    <source>
        <dbReference type="ARBA" id="ARBA00023015"/>
    </source>
</evidence>
<dbReference type="PANTHER" id="PTHR30146:SF148">
    <property type="entry name" value="HTH-TYPE TRANSCRIPTIONAL REPRESSOR PURR-RELATED"/>
    <property type="match status" value="1"/>
</dbReference>
<reference evidence="7" key="1">
    <citation type="submission" date="2016-10" db="EMBL/GenBank/DDBJ databases">
        <authorList>
            <person name="Varghese N."/>
            <person name="Submissions S."/>
        </authorList>
    </citation>
    <scope>NUCLEOTIDE SEQUENCE [LARGE SCALE GENOMIC DNA]</scope>
    <source>
        <strain evidence="7">DSM 44498</strain>
    </source>
</reference>
<keyword evidence="3" id="KW-0238">DNA-binding</keyword>
<name>A0A1H4WV11_9NOCA</name>
<dbReference type="GO" id="GO:0003700">
    <property type="term" value="F:DNA-binding transcription factor activity"/>
    <property type="evidence" value="ECO:0007669"/>
    <property type="project" value="TreeGrafter"/>
</dbReference>
<dbReference type="CDD" id="cd01392">
    <property type="entry name" value="HTH_LacI"/>
    <property type="match status" value="1"/>
</dbReference>
<dbReference type="PANTHER" id="PTHR30146">
    <property type="entry name" value="LACI-RELATED TRANSCRIPTIONAL REPRESSOR"/>
    <property type="match status" value="1"/>
</dbReference>
<evidence type="ECO:0000313" key="7">
    <source>
        <dbReference type="Proteomes" id="UP000183561"/>
    </source>
</evidence>
<accession>A0A1H4WV11</accession>
<dbReference type="InterPro" id="IPR046335">
    <property type="entry name" value="LacI/GalR-like_sensor"/>
</dbReference>
<dbReference type="Pfam" id="PF00356">
    <property type="entry name" value="LacI"/>
    <property type="match status" value="1"/>
</dbReference>
<evidence type="ECO:0000259" key="5">
    <source>
        <dbReference type="PROSITE" id="PS50932"/>
    </source>
</evidence>
<keyword evidence="1" id="KW-0678">Repressor</keyword>
<dbReference type="PROSITE" id="PS50932">
    <property type="entry name" value="HTH_LACI_2"/>
    <property type="match status" value="1"/>
</dbReference>
<keyword evidence="2" id="KW-0805">Transcription regulation</keyword>
<dbReference type="EMBL" id="FNSV01000005">
    <property type="protein sequence ID" value="SEC96441.1"/>
    <property type="molecule type" value="Genomic_DNA"/>
</dbReference>
<sequence length="340" mass="36009">MPKLQDVAALAKVGVGTASRAMSGRGYVDPDTRKRILEAADALGYRPNKVAQALRENKTRVVGLLLPDISNEFYTDSAAVLQSVLFEAGFQLVVSASGNDPESEERGLRSLLDHRVDGIIHVPVDARRTLPTGVPIVQLNRHSVPLQTDAVVSDDEFGIEAITDLALQAGHTDLALVIGGADHSTTADRMRGFRNAVDRAGIPEAPKGTAGRRFRILEGDFTSAWGRNAMHAIAGDLPDVVIAASSRIALGVLHACSDLGLSVPSHLSVAAHGNPEWYEVFPPGITSYAPPLAEMGQEAAVRILAKMKAGAEDGVPITTRLRGEVHHRHSIGGSLSAPTS</sequence>
<keyword evidence="4" id="KW-0804">Transcription</keyword>
<dbReference type="InterPro" id="IPR010982">
    <property type="entry name" value="Lambda_DNA-bd_dom_sf"/>
</dbReference>
<dbReference type="Proteomes" id="UP000183561">
    <property type="component" value="Unassembled WGS sequence"/>
</dbReference>
<dbReference type="RefSeq" id="WP_072944421.1">
    <property type="nucleotide sequence ID" value="NZ_FNSV01000005.1"/>
</dbReference>
<dbReference type="AlphaFoldDB" id="A0A1H4WV11"/>
<dbReference type="InterPro" id="IPR028082">
    <property type="entry name" value="Peripla_BP_I"/>
</dbReference>
<feature type="domain" description="HTH lacI-type" evidence="5">
    <location>
        <begin position="2"/>
        <end position="56"/>
    </location>
</feature>
<dbReference type="GO" id="GO:0000976">
    <property type="term" value="F:transcription cis-regulatory region binding"/>
    <property type="evidence" value="ECO:0007669"/>
    <property type="project" value="TreeGrafter"/>
</dbReference>
<evidence type="ECO:0000256" key="4">
    <source>
        <dbReference type="ARBA" id="ARBA00023163"/>
    </source>
</evidence>
<keyword evidence="7" id="KW-1185">Reference proteome</keyword>
<evidence type="ECO:0000256" key="3">
    <source>
        <dbReference type="ARBA" id="ARBA00023125"/>
    </source>
</evidence>
<dbReference type="SMART" id="SM00354">
    <property type="entry name" value="HTH_LACI"/>
    <property type="match status" value="1"/>
</dbReference>
<gene>
    <name evidence="6" type="ORF">SAMN04490239_6175</name>
</gene>
<proteinExistence type="predicted"/>